<dbReference type="FunFam" id="1.10.630.10:FF:000238">
    <property type="entry name" value="Cytochrome P450 2A6"/>
    <property type="match status" value="1"/>
</dbReference>
<dbReference type="GO" id="GO:0020037">
    <property type="term" value="F:heme binding"/>
    <property type="evidence" value="ECO:0007669"/>
    <property type="project" value="InterPro"/>
</dbReference>
<dbReference type="PRINTS" id="PR00463">
    <property type="entry name" value="EP450I"/>
</dbReference>
<keyword evidence="16" id="KW-1185">Reference proteome</keyword>
<evidence type="ECO:0000256" key="5">
    <source>
        <dbReference type="ARBA" id="ARBA00022617"/>
    </source>
</evidence>
<evidence type="ECO:0000256" key="11">
    <source>
        <dbReference type="ARBA" id="ARBA00023033"/>
    </source>
</evidence>
<protein>
    <submittedName>
        <fullName evidence="15">Cytochrome P450 2D6-like</fullName>
    </submittedName>
</protein>
<keyword evidence="9 14" id="KW-0560">Oxidoreductase</keyword>
<dbReference type="Pfam" id="PF00067">
    <property type="entry name" value="p450"/>
    <property type="match status" value="1"/>
</dbReference>
<evidence type="ECO:0000256" key="4">
    <source>
        <dbReference type="ARBA" id="ARBA00010617"/>
    </source>
</evidence>
<dbReference type="PRINTS" id="PR00385">
    <property type="entry name" value="P450"/>
</dbReference>
<dbReference type="InterPro" id="IPR050182">
    <property type="entry name" value="Cytochrome_P450_fam2"/>
</dbReference>
<dbReference type="Gene3D" id="1.10.630.10">
    <property type="entry name" value="Cytochrome P450"/>
    <property type="match status" value="1"/>
</dbReference>
<dbReference type="GO" id="GO:0006082">
    <property type="term" value="P:organic acid metabolic process"/>
    <property type="evidence" value="ECO:0007669"/>
    <property type="project" value="TreeGrafter"/>
</dbReference>
<keyword evidence="7" id="KW-0256">Endoplasmic reticulum</keyword>
<evidence type="ECO:0000256" key="6">
    <source>
        <dbReference type="ARBA" id="ARBA00022723"/>
    </source>
</evidence>
<dbReference type="GO" id="GO:0016712">
    <property type="term" value="F:oxidoreductase activity, acting on paired donors, with incorporation or reduction of molecular oxygen, reduced flavin or flavoprotein as one donor, and incorporation of one atom of oxygen"/>
    <property type="evidence" value="ECO:0007669"/>
    <property type="project" value="TreeGrafter"/>
</dbReference>
<proteinExistence type="inferred from homology"/>
<evidence type="ECO:0000256" key="13">
    <source>
        <dbReference type="PIRSR" id="PIRSR602401-1"/>
    </source>
</evidence>
<dbReference type="GO" id="GO:0005789">
    <property type="term" value="C:endoplasmic reticulum membrane"/>
    <property type="evidence" value="ECO:0007669"/>
    <property type="project" value="UniProtKB-SubCell"/>
</dbReference>
<dbReference type="EMBL" id="JAOTOJ010000005">
    <property type="protein sequence ID" value="KAK9401387.1"/>
    <property type="molecule type" value="Genomic_DNA"/>
</dbReference>
<keyword evidence="12" id="KW-0472">Membrane</keyword>
<comment type="subcellular location">
    <subcellularLocation>
        <location evidence="3">Endoplasmic reticulum membrane</location>
        <topology evidence="3">Peripheral membrane protein</topology>
    </subcellularLocation>
    <subcellularLocation>
        <location evidence="2">Microsome membrane</location>
        <topology evidence="2">Peripheral membrane protein</topology>
    </subcellularLocation>
</comment>
<comment type="cofactor">
    <cofactor evidence="1 13">
        <name>heme</name>
        <dbReference type="ChEBI" id="CHEBI:30413"/>
    </cofactor>
</comment>
<organism evidence="15 16">
    <name type="scientific">Crotalus adamanteus</name>
    <name type="common">Eastern diamondback rattlesnake</name>
    <dbReference type="NCBI Taxonomy" id="8729"/>
    <lineage>
        <taxon>Eukaryota</taxon>
        <taxon>Metazoa</taxon>
        <taxon>Chordata</taxon>
        <taxon>Craniata</taxon>
        <taxon>Vertebrata</taxon>
        <taxon>Euteleostomi</taxon>
        <taxon>Lepidosauria</taxon>
        <taxon>Squamata</taxon>
        <taxon>Bifurcata</taxon>
        <taxon>Unidentata</taxon>
        <taxon>Episquamata</taxon>
        <taxon>Toxicofera</taxon>
        <taxon>Serpentes</taxon>
        <taxon>Colubroidea</taxon>
        <taxon>Viperidae</taxon>
        <taxon>Crotalinae</taxon>
        <taxon>Crotalus</taxon>
    </lineage>
</organism>
<dbReference type="AlphaFoldDB" id="A0AAW1BHT8"/>
<comment type="similarity">
    <text evidence="4 14">Belongs to the cytochrome P450 family.</text>
</comment>
<keyword evidence="5 13" id="KW-0349">Heme</keyword>
<feature type="binding site" description="axial binding residue" evidence="13">
    <location>
        <position position="213"/>
    </location>
    <ligand>
        <name>heme</name>
        <dbReference type="ChEBI" id="CHEBI:30413"/>
    </ligand>
    <ligandPart>
        <name>Fe</name>
        <dbReference type="ChEBI" id="CHEBI:18248"/>
    </ligandPart>
</feature>
<name>A0AAW1BHT8_CROAD</name>
<dbReference type="InterPro" id="IPR002401">
    <property type="entry name" value="Cyt_P450_E_grp-I"/>
</dbReference>
<evidence type="ECO:0000256" key="3">
    <source>
        <dbReference type="ARBA" id="ARBA00004406"/>
    </source>
</evidence>
<evidence type="ECO:0000256" key="10">
    <source>
        <dbReference type="ARBA" id="ARBA00023004"/>
    </source>
</evidence>
<dbReference type="GO" id="GO:0005506">
    <property type="term" value="F:iron ion binding"/>
    <property type="evidence" value="ECO:0007669"/>
    <property type="project" value="InterPro"/>
</dbReference>
<gene>
    <name evidence="15" type="ORF">NXF25_012101</name>
</gene>
<evidence type="ECO:0000256" key="1">
    <source>
        <dbReference type="ARBA" id="ARBA00001971"/>
    </source>
</evidence>
<dbReference type="PANTHER" id="PTHR24300:SF134">
    <property type="entry name" value="CYTOCHROME P450, FAMILY 2, SUBFAMILY AB, POLYPEPTIDE 2-RELATED"/>
    <property type="match status" value="1"/>
</dbReference>
<evidence type="ECO:0000256" key="2">
    <source>
        <dbReference type="ARBA" id="ARBA00004174"/>
    </source>
</evidence>
<keyword evidence="6 13" id="KW-0479">Metal-binding</keyword>
<evidence type="ECO:0000256" key="14">
    <source>
        <dbReference type="RuleBase" id="RU000461"/>
    </source>
</evidence>
<evidence type="ECO:0000313" key="15">
    <source>
        <dbReference type="EMBL" id="KAK9401387.1"/>
    </source>
</evidence>
<dbReference type="InterPro" id="IPR036396">
    <property type="entry name" value="Cyt_P450_sf"/>
</dbReference>
<dbReference type="PANTHER" id="PTHR24300">
    <property type="entry name" value="CYTOCHROME P450 508A4-RELATED"/>
    <property type="match status" value="1"/>
</dbReference>
<reference evidence="15 16" key="1">
    <citation type="journal article" date="2024" name="Proc. Natl. Acad. Sci. U.S.A.">
        <title>The genetic regulatory architecture and epigenomic basis for age-related changes in rattlesnake venom.</title>
        <authorList>
            <person name="Hogan M.P."/>
            <person name="Holding M.L."/>
            <person name="Nystrom G.S."/>
            <person name="Colston T.J."/>
            <person name="Bartlett D.A."/>
            <person name="Mason A.J."/>
            <person name="Ellsworth S.A."/>
            <person name="Rautsaw R.M."/>
            <person name="Lawrence K.C."/>
            <person name="Strickland J.L."/>
            <person name="He B."/>
            <person name="Fraser P."/>
            <person name="Margres M.J."/>
            <person name="Gilbert D.M."/>
            <person name="Gibbs H.L."/>
            <person name="Parkinson C.L."/>
            <person name="Rokyta D.R."/>
        </authorList>
    </citation>
    <scope>NUCLEOTIDE SEQUENCE [LARGE SCALE GENOMIC DNA]</scope>
    <source>
        <strain evidence="15">DRR0105</strain>
    </source>
</reference>
<evidence type="ECO:0000256" key="12">
    <source>
        <dbReference type="ARBA" id="ARBA00023136"/>
    </source>
</evidence>
<keyword evidence="11 14" id="KW-0503">Monooxygenase</keyword>
<evidence type="ECO:0000256" key="8">
    <source>
        <dbReference type="ARBA" id="ARBA00022848"/>
    </source>
</evidence>
<dbReference type="GO" id="GO:0006805">
    <property type="term" value="P:xenobiotic metabolic process"/>
    <property type="evidence" value="ECO:0007669"/>
    <property type="project" value="TreeGrafter"/>
</dbReference>
<comment type="caution">
    <text evidence="15">The sequence shown here is derived from an EMBL/GenBank/DDBJ whole genome shotgun (WGS) entry which is preliminary data.</text>
</comment>
<evidence type="ECO:0000256" key="9">
    <source>
        <dbReference type="ARBA" id="ARBA00023002"/>
    </source>
</evidence>
<evidence type="ECO:0000313" key="16">
    <source>
        <dbReference type="Proteomes" id="UP001474421"/>
    </source>
</evidence>
<keyword evidence="8" id="KW-0492">Microsome</keyword>
<dbReference type="Proteomes" id="UP001474421">
    <property type="component" value="Unassembled WGS sequence"/>
</dbReference>
<dbReference type="InterPro" id="IPR017972">
    <property type="entry name" value="Cyt_P450_CS"/>
</dbReference>
<dbReference type="SUPFAM" id="SSF48264">
    <property type="entry name" value="Cytochrome P450"/>
    <property type="match status" value="1"/>
</dbReference>
<dbReference type="PROSITE" id="PS00086">
    <property type="entry name" value="CYTOCHROME_P450"/>
    <property type="match status" value="1"/>
</dbReference>
<sequence>MKHLPGRHQRVFRALNDVISFAKEEVEKHRELQSLHDPQDFIDYYLLQMDRSKGDPESAYDEENLAQCIVDFFIAGTETTATTLQWALLLMVAYPEVQEKVRKEIEDTLDPTHSICYQDRVKLPYTNAVIHEVLRLKYVLIVGVPRQSARDVNLYGYHIPKGTLVVTDLNSVLYDPKRWETPEQFNPYHFLDKDGHFVPREEFLPFGAGPRVCLGEQMARMELFLFLTILLRSFKFQLPEGAKGLSLEPIMGLSLHPQPYKLCAVPHCRTP</sequence>
<keyword evidence="10 13" id="KW-0408">Iron</keyword>
<dbReference type="InterPro" id="IPR001128">
    <property type="entry name" value="Cyt_P450"/>
</dbReference>
<evidence type="ECO:0000256" key="7">
    <source>
        <dbReference type="ARBA" id="ARBA00022824"/>
    </source>
</evidence>
<accession>A0AAW1BHT8</accession>